<comment type="caution">
    <text evidence="2">The sequence shown here is derived from an EMBL/GenBank/DDBJ whole genome shotgun (WGS) entry which is preliminary data.</text>
</comment>
<name>A0A1F6DI32_9BACT</name>
<evidence type="ECO:0000313" key="3">
    <source>
        <dbReference type="Proteomes" id="UP000176511"/>
    </source>
</evidence>
<reference evidence="2 3" key="1">
    <citation type="journal article" date="2016" name="Nat. Commun.">
        <title>Thousands of microbial genomes shed light on interconnected biogeochemical processes in an aquifer system.</title>
        <authorList>
            <person name="Anantharaman K."/>
            <person name="Brown C.T."/>
            <person name="Hug L.A."/>
            <person name="Sharon I."/>
            <person name="Castelle C.J."/>
            <person name="Probst A.J."/>
            <person name="Thomas B.C."/>
            <person name="Singh A."/>
            <person name="Wilkins M.J."/>
            <person name="Karaoz U."/>
            <person name="Brodie E.L."/>
            <person name="Williams K.H."/>
            <person name="Hubbard S.S."/>
            <person name="Banfield J.F."/>
        </authorList>
    </citation>
    <scope>NUCLEOTIDE SEQUENCE [LARGE SCALE GENOMIC DNA]</scope>
</reference>
<accession>A0A1F6DI32</accession>
<organism evidence="2 3">
    <name type="scientific">Candidatus Kaiserbacteria bacterium RIFCSPHIGHO2_02_FULL_49_34</name>
    <dbReference type="NCBI Taxonomy" id="1798491"/>
    <lineage>
        <taxon>Bacteria</taxon>
        <taxon>Candidatus Kaiseribacteriota</taxon>
    </lineage>
</organism>
<protein>
    <submittedName>
        <fullName evidence="2">Uncharacterized protein</fullName>
    </submittedName>
</protein>
<sequence>MGPQQVEMVQQQQQQRPAAPPMTLVMHCVTVKPPMPMQDPSFKAWVQKTMAAGKWCDSERVELTIVTSAGRTATKSLHLIGGEAIEMVPGDVVGEYPLNITVKPSGGAAVSMRIGSPVPGRAILMVSEKKS</sequence>
<evidence type="ECO:0000313" key="2">
    <source>
        <dbReference type="EMBL" id="OGG61109.1"/>
    </source>
</evidence>
<dbReference type="AlphaFoldDB" id="A0A1F6DI32"/>
<evidence type="ECO:0000256" key="1">
    <source>
        <dbReference type="SAM" id="MobiDB-lite"/>
    </source>
</evidence>
<dbReference type="STRING" id="1798491.A3C87_03085"/>
<proteinExistence type="predicted"/>
<feature type="region of interest" description="Disordered" evidence="1">
    <location>
        <begin position="1"/>
        <end position="20"/>
    </location>
</feature>
<dbReference type="Proteomes" id="UP000176511">
    <property type="component" value="Unassembled WGS sequence"/>
</dbReference>
<gene>
    <name evidence="2" type="ORF">A3C87_03085</name>
</gene>
<dbReference type="EMBL" id="MFLE01000025">
    <property type="protein sequence ID" value="OGG61109.1"/>
    <property type="molecule type" value="Genomic_DNA"/>
</dbReference>
<feature type="compositionally biased region" description="Low complexity" evidence="1">
    <location>
        <begin position="1"/>
        <end position="15"/>
    </location>
</feature>